<organism evidence="1 2">
    <name type="scientific">Aspergillus neoniger (strain CBS 115656)</name>
    <dbReference type="NCBI Taxonomy" id="1448310"/>
    <lineage>
        <taxon>Eukaryota</taxon>
        <taxon>Fungi</taxon>
        <taxon>Dikarya</taxon>
        <taxon>Ascomycota</taxon>
        <taxon>Pezizomycotina</taxon>
        <taxon>Eurotiomycetes</taxon>
        <taxon>Eurotiomycetidae</taxon>
        <taxon>Eurotiales</taxon>
        <taxon>Aspergillaceae</taxon>
        <taxon>Aspergillus</taxon>
        <taxon>Aspergillus subgen. Circumdati</taxon>
    </lineage>
</organism>
<dbReference type="EMBL" id="KZ821453">
    <property type="protein sequence ID" value="PYH36270.1"/>
    <property type="molecule type" value="Genomic_DNA"/>
</dbReference>
<accession>A0A318YWM2</accession>
<sequence length="99" mass="10941">MIVTFLNCITLRSRIYSLLISILTGWIKDVVPLNLNCSDVCQMLDAEDYLHCSSNVCIPALPTLSARPESLTFHTGLVRIMPGNGDEKVRCDAEPKMAS</sequence>
<gene>
    <name evidence="1" type="ORF">BO87DRAFT_236256</name>
</gene>
<protein>
    <submittedName>
        <fullName evidence="1">Uncharacterized protein</fullName>
    </submittedName>
</protein>
<proteinExistence type="predicted"/>
<dbReference type="AlphaFoldDB" id="A0A318YWM2"/>
<dbReference type="OrthoDB" id="10552785at2759"/>
<dbReference type="RefSeq" id="XP_025481748.1">
    <property type="nucleotide sequence ID" value="XM_025618801.1"/>
</dbReference>
<evidence type="ECO:0000313" key="2">
    <source>
        <dbReference type="Proteomes" id="UP000247647"/>
    </source>
</evidence>
<keyword evidence="2" id="KW-1185">Reference proteome</keyword>
<evidence type="ECO:0000313" key="1">
    <source>
        <dbReference type="EMBL" id="PYH36270.1"/>
    </source>
</evidence>
<name>A0A318YWM2_ASPNB</name>
<dbReference type="GeneID" id="37121257"/>
<reference evidence="1" key="1">
    <citation type="submission" date="2016-12" db="EMBL/GenBank/DDBJ databases">
        <title>The genomes of Aspergillus section Nigri reveals drivers in fungal speciation.</title>
        <authorList>
            <consortium name="DOE Joint Genome Institute"/>
            <person name="Vesth T.C."/>
            <person name="Nybo J."/>
            <person name="Theobald S."/>
            <person name="Brandl J."/>
            <person name="Frisvad J.C."/>
            <person name="Nielsen K.F."/>
            <person name="Lyhne E.K."/>
            <person name="Kogle M.E."/>
            <person name="Kuo A."/>
            <person name="Riley R."/>
            <person name="Clum A."/>
            <person name="Nolan M."/>
            <person name="Lipzen A."/>
            <person name="Salamov A."/>
            <person name="Henrissat B."/>
            <person name="Wiebenga A."/>
            <person name="De Vries R.P."/>
            <person name="Grigoriev I.V."/>
            <person name="Mortensen U.H."/>
            <person name="Andersen M.R."/>
            <person name="Baker S.E."/>
        </authorList>
    </citation>
    <scope>NUCLEOTIDE SEQUENCE [LARGE SCALE GENOMIC DNA]</scope>
    <source>
        <strain evidence="1">CBS 115656</strain>
    </source>
</reference>
<dbReference type="Proteomes" id="UP000247647">
    <property type="component" value="Unassembled WGS sequence"/>
</dbReference>